<protein>
    <submittedName>
        <fullName evidence="2">Plasmid stabilization system protein</fullName>
    </submittedName>
</protein>
<dbReference type="InterPro" id="IPR035093">
    <property type="entry name" value="RelE/ParE_toxin_dom_sf"/>
</dbReference>
<dbReference type="AlphaFoldDB" id="A0AAW3GIS6"/>
<sequence>MVFKYQFTQKAENDLDRIVGYIAVELSNTKAAGDFLDKVQSVIDEIRSFPDSGVLVANEYIEVKDIRRKQVNNYLMYYQKDEESKMINVLRIVYGKRNLDEIIRHFNSL</sequence>
<name>A0AAW3GIS6_STRSZ</name>
<dbReference type="Pfam" id="PF05016">
    <property type="entry name" value="ParE_toxin"/>
    <property type="match status" value="1"/>
</dbReference>
<evidence type="ECO:0000313" key="2">
    <source>
        <dbReference type="EMBL" id="KIS15242.1"/>
    </source>
</evidence>
<evidence type="ECO:0000256" key="1">
    <source>
        <dbReference type="ARBA" id="ARBA00022649"/>
    </source>
</evidence>
<reference evidence="2 3" key="1">
    <citation type="submission" date="2013-11" db="EMBL/GenBank/DDBJ databases">
        <authorList>
            <person name="da Piedade I."/>
            <person name="Tang M.H.E."/>
            <person name="Bojesen A.M."/>
        </authorList>
    </citation>
    <scope>NUCLEOTIDE SEQUENCE [LARGE SCALE GENOMIC DNA]</scope>
    <source>
        <strain evidence="2 3">Sz4is</strain>
    </source>
</reference>
<evidence type="ECO:0000313" key="3">
    <source>
        <dbReference type="Proteomes" id="UP000032278"/>
    </source>
</evidence>
<comment type="caution">
    <text evidence="2">The sequence shown here is derived from an EMBL/GenBank/DDBJ whole genome shotgun (WGS) entry which is preliminary data.</text>
</comment>
<dbReference type="RefSeq" id="WP_043037480.1">
    <property type="nucleotide sequence ID" value="NZ_JAUE01000090.1"/>
</dbReference>
<dbReference type="Gene3D" id="3.30.2310.20">
    <property type="entry name" value="RelE-like"/>
    <property type="match status" value="1"/>
</dbReference>
<keyword evidence="1" id="KW-1277">Toxin-antitoxin system</keyword>
<dbReference type="Proteomes" id="UP000032278">
    <property type="component" value="Unassembled WGS sequence"/>
</dbReference>
<dbReference type="EMBL" id="JAUE01000090">
    <property type="protein sequence ID" value="KIS15242.1"/>
    <property type="molecule type" value="Genomic_DNA"/>
</dbReference>
<gene>
    <name evidence="2" type="ORF">AT55_02022</name>
</gene>
<proteinExistence type="predicted"/>
<accession>A0AAW3GIS6</accession>
<dbReference type="InterPro" id="IPR007712">
    <property type="entry name" value="RelE/ParE_toxin"/>
</dbReference>
<organism evidence="2 3">
    <name type="scientific">Streptococcus equi subsp. zooepidemicus Sz4is</name>
    <dbReference type="NCBI Taxonomy" id="1381082"/>
    <lineage>
        <taxon>Bacteria</taxon>
        <taxon>Bacillati</taxon>
        <taxon>Bacillota</taxon>
        <taxon>Bacilli</taxon>
        <taxon>Lactobacillales</taxon>
        <taxon>Streptococcaceae</taxon>
        <taxon>Streptococcus</taxon>
    </lineage>
</organism>